<dbReference type="SUPFAM" id="SSF103473">
    <property type="entry name" value="MFS general substrate transporter"/>
    <property type="match status" value="1"/>
</dbReference>
<keyword evidence="9" id="KW-1185">Reference proteome</keyword>
<sequence>MDSPVDRRSWVTAALAVFAVGWGANQFAPLLNLYRAEQGLSQSSVTAIFSVYIVGLLPTLLVAGRWSDRNGRRVLMRPVLVLSLLATVAMLLGPQHELWLYLGRFLAGLASGAAFGAGSAWVRELSAGAPPGTGARRAAIALTGGFGLSGLAAGVVGEFAPAPLLSAYLPHLVLGTVALVAAWNAADPYVPRPRGGTESTPLIPATAVSRRFLLGVAPWAPLVFGCASMSFAVLADLLGGDAGGRPTLYAGVMVGVTLGSGVLIQPAIRRLAANSVPSRPPIAGLAAACAGMAAGALLAASPGLPGRALWLVPVAVLLGIGYGTLLVAGLVEVEFQSGPRDHAGLVAVFYVLAYLGMGTPYVLAELSRFGGPVPWIAGLAVVCALLIPVTARRLR</sequence>
<dbReference type="KEGG" id="dlu:A6035_00495"/>
<feature type="transmembrane region" description="Helical" evidence="7">
    <location>
        <begin position="280"/>
        <end position="302"/>
    </location>
</feature>
<keyword evidence="5 7" id="KW-1133">Transmembrane helix</keyword>
<evidence type="ECO:0000256" key="3">
    <source>
        <dbReference type="ARBA" id="ARBA00022475"/>
    </source>
</evidence>
<proteinExistence type="predicted"/>
<feature type="transmembrane region" description="Helical" evidence="7">
    <location>
        <begin position="375"/>
        <end position="391"/>
    </location>
</feature>
<evidence type="ECO:0000256" key="6">
    <source>
        <dbReference type="ARBA" id="ARBA00023136"/>
    </source>
</evidence>
<dbReference type="EMBL" id="CP015449">
    <property type="protein sequence ID" value="AWH90907.1"/>
    <property type="molecule type" value="Genomic_DNA"/>
</dbReference>
<name>A0A2S1R3Q5_9ACTN</name>
<feature type="transmembrane region" description="Helical" evidence="7">
    <location>
        <begin position="343"/>
        <end position="363"/>
    </location>
</feature>
<comment type="subcellular location">
    <subcellularLocation>
        <location evidence="1">Cell membrane</location>
        <topology evidence="1">Multi-pass membrane protein</topology>
    </subcellularLocation>
</comment>
<feature type="transmembrane region" description="Helical" evidence="7">
    <location>
        <begin position="98"/>
        <end position="122"/>
    </location>
</feature>
<dbReference type="Proteomes" id="UP000244928">
    <property type="component" value="Chromosome"/>
</dbReference>
<dbReference type="PANTHER" id="PTHR23517">
    <property type="entry name" value="RESISTANCE PROTEIN MDTM, PUTATIVE-RELATED-RELATED"/>
    <property type="match status" value="1"/>
</dbReference>
<dbReference type="Gene3D" id="1.20.1250.20">
    <property type="entry name" value="MFS general substrate transporter like domains"/>
    <property type="match status" value="1"/>
</dbReference>
<dbReference type="InterPro" id="IPR036259">
    <property type="entry name" value="MFS_trans_sf"/>
</dbReference>
<protein>
    <submittedName>
        <fullName evidence="8">MFS transporter</fullName>
    </submittedName>
</protein>
<feature type="transmembrane region" description="Helical" evidence="7">
    <location>
        <begin position="247"/>
        <end position="268"/>
    </location>
</feature>
<evidence type="ECO:0000256" key="4">
    <source>
        <dbReference type="ARBA" id="ARBA00022692"/>
    </source>
</evidence>
<dbReference type="GO" id="GO:0005886">
    <property type="term" value="C:plasma membrane"/>
    <property type="evidence" value="ECO:0007669"/>
    <property type="project" value="UniProtKB-SubCell"/>
</dbReference>
<evidence type="ECO:0000256" key="7">
    <source>
        <dbReference type="SAM" id="Phobius"/>
    </source>
</evidence>
<dbReference type="PANTHER" id="PTHR23517:SF13">
    <property type="entry name" value="MAJOR FACILITATOR SUPERFAMILY MFS_1"/>
    <property type="match status" value="1"/>
</dbReference>
<feature type="transmembrane region" description="Helical" evidence="7">
    <location>
        <begin position="39"/>
        <end position="62"/>
    </location>
</feature>
<dbReference type="Pfam" id="PF07690">
    <property type="entry name" value="MFS_1"/>
    <property type="match status" value="1"/>
</dbReference>
<feature type="transmembrane region" description="Helical" evidence="7">
    <location>
        <begin position="308"/>
        <end position="331"/>
    </location>
</feature>
<keyword evidence="2" id="KW-0813">Transport</keyword>
<evidence type="ECO:0000313" key="8">
    <source>
        <dbReference type="EMBL" id="AWH90907.1"/>
    </source>
</evidence>
<reference evidence="8 9" key="1">
    <citation type="submission" date="2016-04" db="EMBL/GenBank/DDBJ databases">
        <title>Complete genome sequence of Dietzia lutea YIM 80766T, a strain isolated from desert soil in Egypt.</title>
        <authorList>
            <person name="Zhao J."/>
            <person name="Hu B."/>
            <person name="Geng S."/>
            <person name="Nie Y."/>
            <person name="Tang Y."/>
        </authorList>
    </citation>
    <scope>NUCLEOTIDE SEQUENCE [LARGE SCALE GENOMIC DNA]</scope>
    <source>
        <strain evidence="8 9">YIM 80766</strain>
    </source>
</reference>
<gene>
    <name evidence="8" type="ORF">A6035_00495</name>
</gene>
<feature type="transmembrane region" description="Helical" evidence="7">
    <location>
        <begin position="168"/>
        <end position="186"/>
    </location>
</feature>
<evidence type="ECO:0000313" key="9">
    <source>
        <dbReference type="Proteomes" id="UP000244928"/>
    </source>
</evidence>
<keyword evidence="6 7" id="KW-0472">Membrane</keyword>
<evidence type="ECO:0000256" key="5">
    <source>
        <dbReference type="ARBA" id="ARBA00022989"/>
    </source>
</evidence>
<evidence type="ECO:0000256" key="2">
    <source>
        <dbReference type="ARBA" id="ARBA00022448"/>
    </source>
</evidence>
<feature type="transmembrane region" description="Helical" evidence="7">
    <location>
        <begin position="134"/>
        <end position="156"/>
    </location>
</feature>
<dbReference type="AlphaFoldDB" id="A0A2S1R3Q5"/>
<dbReference type="RefSeq" id="WP_108846172.1">
    <property type="nucleotide sequence ID" value="NZ_CP015449.1"/>
</dbReference>
<dbReference type="InterPro" id="IPR011701">
    <property type="entry name" value="MFS"/>
</dbReference>
<feature type="transmembrane region" description="Helical" evidence="7">
    <location>
        <begin position="74"/>
        <end position="92"/>
    </location>
</feature>
<keyword evidence="3" id="KW-1003">Cell membrane</keyword>
<feature type="transmembrane region" description="Helical" evidence="7">
    <location>
        <begin position="212"/>
        <end position="235"/>
    </location>
</feature>
<evidence type="ECO:0000256" key="1">
    <source>
        <dbReference type="ARBA" id="ARBA00004651"/>
    </source>
</evidence>
<accession>A0A2S1R3Q5</accession>
<organism evidence="8 9">
    <name type="scientific">Dietzia lutea</name>
    <dbReference type="NCBI Taxonomy" id="546160"/>
    <lineage>
        <taxon>Bacteria</taxon>
        <taxon>Bacillati</taxon>
        <taxon>Actinomycetota</taxon>
        <taxon>Actinomycetes</taxon>
        <taxon>Mycobacteriales</taxon>
        <taxon>Dietziaceae</taxon>
        <taxon>Dietzia</taxon>
    </lineage>
</organism>
<dbReference type="GO" id="GO:0022857">
    <property type="term" value="F:transmembrane transporter activity"/>
    <property type="evidence" value="ECO:0007669"/>
    <property type="project" value="InterPro"/>
</dbReference>
<dbReference type="InterPro" id="IPR050171">
    <property type="entry name" value="MFS_Transporters"/>
</dbReference>
<keyword evidence="4 7" id="KW-0812">Transmembrane</keyword>